<reference evidence="14 15" key="1">
    <citation type="submission" date="2024-03" db="EMBL/GenBank/DDBJ databases">
        <title>The genome assembly and annotation of the cricket Gryllus longicercus Weissman &amp; Gray.</title>
        <authorList>
            <person name="Szrajer S."/>
            <person name="Gray D."/>
            <person name="Ylla G."/>
        </authorList>
    </citation>
    <scope>NUCLEOTIDE SEQUENCE [LARGE SCALE GENOMIC DNA]</scope>
    <source>
        <strain evidence="14">DAG 2021-001</strain>
        <tissue evidence="14">Whole body minus gut</tissue>
    </source>
</reference>
<protein>
    <recommendedName>
        <fullName evidence="13">G-protein coupled receptors family 1 profile domain-containing protein</fullName>
    </recommendedName>
</protein>
<evidence type="ECO:0000259" key="13">
    <source>
        <dbReference type="PROSITE" id="PS50262"/>
    </source>
</evidence>
<dbReference type="Proteomes" id="UP001378592">
    <property type="component" value="Unassembled WGS sequence"/>
</dbReference>
<keyword evidence="7 12" id="KW-0472">Membrane</keyword>
<keyword evidence="3" id="KW-1003">Cell membrane</keyword>
<dbReference type="PANTHER" id="PTHR11866">
    <property type="entry name" value="G-PROTEIN COUPLED RECEPTOR FAMILY 1 MEMBER"/>
    <property type="match status" value="1"/>
</dbReference>
<evidence type="ECO:0000256" key="7">
    <source>
        <dbReference type="ARBA" id="ARBA00023136"/>
    </source>
</evidence>
<dbReference type="GO" id="GO:0007189">
    <property type="term" value="P:adenylate cyclase-activating G protein-coupled receptor signaling pathway"/>
    <property type="evidence" value="ECO:0007669"/>
    <property type="project" value="TreeGrafter"/>
</dbReference>
<feature type="transmembrane region" description="Helical" evidence="12">
    <location>
        <begin position="84"/>
        <end position="107"/>
    </location>
</feature>
<evidence type="ECO:0000256" key="5">
    <source>
        <dbReference type="ARBA" id="ARBA00022989"/>
    </source>
</evidence>
<dbReference type="EMBL" id="JAZDUA010000091">
    <property type="protein sequence ID" value="KAK7868556.1"/>
    <property type="molecule type" value="Genomic_DNA"/>
</dbReference>
<dbReference type="PROSITE" id="PS50262">
    <property type="entry name" value="G_PROTEIN_RECEP_F1_2"/>
    <property type="match status" value="1"/>
</dbReference>
<dbReference type="InterPro" id="IPR017452">
    <property type="entry name" value="GPCR_Rhodpsn_7TM"/>
</dbReference>
<dbReference type="InterPro" id="IPR008365">
    <property type="entry name" value="Prostanoid_rcpt"/>
</dbReference>
<dbReference type="GO" id="GO:0004930">
    <property type="term" value="F:G protein-coupled receptor activity"/>
    <property type="evidence" value="ECO:0007669"/>
    <property type="project" value="UniProtKB-KW"/>
</dbReference>
<evidence type="ECO:0000313" key="14">
    <source>
        <dbReference type="EMBL" id="KAK7868556.1"/>
    </source>
</evidence>
<feature type="transmembrane region" description="Helical" evidence="12">
    <location>
        <begin position="127"/>
        <end position="144"/>
    </location>
</feature>
<evidence type="ECO:0000256" key="3">
    <source>
        <dbReference type="ARBA" id="ARBA00022475"/>
    </source>
</evidence>
<proteinExistence type="inferred from homology"/>
<dbReference type="AlphaFoldDB" id="A0AAN9VTK5"/>
<evidence type="ECO:0000313" key="15">
    <source>
        <dbReference type="Proteomes" id="UP001378592"/>
    </source>
</evidence>
<feature type="transmembrane region" description="Helical" evidence="12">
    <location>
        <begin position="48"/>
        <end position="69"/>
    </location>
</feature>
<comment type="similarity">
    <text evidence="2 11">Belongs to the G-protein coupled receptor 1 family.</text>
</comment>
<keyword evidence="4 11" id="KW-0812">Transmembrane</keyword>
<organism evidence="14 15">
    <name type="scientific">Gryllus longicercus</name>
    <dbReference type="NCBI Taxonomy" id="2509291"/>
    <lineage>
        <taxon>Eukaryota</taxon>
        <taxon>Metazoa</taxon>
        <taxon>Ecdysozoa</taxon>
        <taxon>Arthropoda</taxon>
        <taxon>Hexapoda</taxon>
        <taxon>Insecta</taxon>
        <taxon>Pterygota</taxon>
        <taxon>Neoptera</taxon>
        <taxon>Polyneoptera</taxon>
        <taxon>Orthoptera</taxon>
        <taxon>Ensifera</taxon>
        <taxon>Gryllidea</taxon>
        <taxon>Grylloidea</taxon>
        <taxon>Gryllidae</taxon>
        <taxon>Gryllinae</taxon>
        <taxon>Gryllus</taxon>
    </lineage>
</organism>
<dbReference type="GO" id="GO:0005886">
    <property type="term" value="C:plasma membrane"/>
    <property type="evidence" value="ECO:0007669"/>
    <property type="project" value="UniProtKB-SubCell"/>
</dbReference>
<feature type="transmembrane region" description="Helical" evidence="12">
    <location>
        <begin position="369"/>
        <end position="390"/>
    </location>
</feature>
<name>A0AAN9VTK5_9ORTH</name>
<dbReference type="InterPro" id="IPR000276">
    <property type="entry name" value="GPCR_Rhodpsn"/>
</dbReference>
<sequence length="471" mass="51846">MEEGPLPDNVTEPLLQCALLGNCSGGGPAGAAGAAPYRDPHLHLTRNVLVTLSYLVGIAGNAAALYILWSRQRARRPRSSSKHALMLCCLACNDLVALLGMLVQMYIRVLVPRHLYDERAACVARVVWRLFGLGSGCVAAVMALERWLALTHPFLYQKHVTVEIILIAIFCLWGHVLVLVCLPFAGFGMYINNKGKCDRYRNATEPKDIAYAYLFFTFGTLLCLCIVWCNLAVVRALCHMDMGAGIGRRISRQSLSSASKCSRRNPVHRSEAATMTTRVGETAALDLTPADLPDAPPALDRQSSSQRLLKTSFRCSDRASSQCSCSSCSQKPMIASGSRNNSKDKFVQSGAQQISYNVCTSEEVAFARLMTVLSIFFVVCWAPQMISIFLAQFTSHSKGAALFYAASDLLMALHFTIDPYVYVVLRSKQKKQTGKPCMPILKLLCRQCSEQSQTTNEVELSERCVSQEEIS</sequence>
<comment type="subcellular location">
    <subcellularLocation>
        <location evidence="1">Cell membrane</location>
        <topology evidence="1">Multi-pass membrane protein</topology>
    </subcellularLocation>
</comment>
<gene>
    <name evidence="14" type="ORF">R5R35_009454</name>
</gene>
<feature type="transmembrane region" description="Helical" evidence="12">
    <location>
        <begin position="164"/>
        <end position="191"/>
    </location>
</feature>
<keyword evidence="9" id="KW-0325">Glycoprotein</keyword>
<evidence type="ECO:0000256" key="9">
    <source>
        <dbReference type="ARBA" id="ARBA00023180"/>
    </source>
</evidence>
<accession>A0AAN9VTK5</accession>
<dbReference type="Pfam" id="PF00001">
    <property type="entry name" value="7tm_1"/>
    <property type="match status" value="1"/>
</dbReference>
<dbReference type="PANTHER" id="PTHR11866:SF16">
    <property type="entry name" value="PROSTAGLANDIN E2 RECEPTOR EP4 SUBTYPE-LIKE PROTEIN"/>
    <property type="match status" value="1"/>
</dbReference>
<evidence type="ECO:0000256" key="4">
    <source>
        <dbReference type="ARBA" id="ARBA00022692"/>
    </source>
</evidence>
<evidence type="ECO:0000256" key="2">
    <source>
        <dbReference type="ARBA" id="ARBA00010663"/>
    </source>
</evidence>
<dbReference type="GO" id="GO:0007204">
    <property type="term" value="P:positive regulation of cytosolic calcium ion concentration"/>
    <property type="evidence" value="ECO:0007669"/>
    <property type="project" value="TreeGrafter"/>
</dbReference>
<comment type="caution">
    <text evidence="14">The sequence shown here is derived from an EMBL/GenBank/DDBJ whole genome shotgun (WGS) entry which is preliminary data.</text>
</comment>
<dbReference type="PROSITE" id="PS00237">
    <property type="entry name" value="G_PROTEIN_RECEP_F1_1"/>
    <property type="match status" value="1"/>
</dbReference>
<evidence type="ECO:0000256" key="11">
    <source>
        <dbReference type="RuleBase" id="RU000688"/>
    </source>
</evidence>
<keyword evidence="5 12" id="KW-1133">Transmembrane helix</keyword>
<keyword evidence="8 11" id="KW-0675">Receptor</keyword>
<feature type="domain" description="G-protein coupled receptors family 1 profile" evidence="13">
    <location>
        <begin position="60"/>
        <end position="422"/>
    </location>
</feature>
<evidence type="ECO:0000256" key="6">
    <source>
        <dbReference type="ARBA" id="ARBA00023040"/>
    </source>
</evidence>
<evidence type="ECO:0000256" key="8">
    <source>
        <dbReference type="ARBA" id="ARBA00023170"/>
    </source>
</evidence>
<keyword evidence="10 11" id="KW-0807">Transducer</keyword>
<dbReference type="SUPFAM" id="SSF81321">
    <property type="entry name" value="Family A G protein-coupled receptor-like"/>
    <property type="match status" value="1"/>
</dbReference>
<dbReference type="Gene3D" id="1.20.1070.10">
    <property type="entry name" value="Rhodopsin 7-helix transmembrane proteins"/>
    <property type="match status" value="1"/>
</dbReference>
<dbReference type="PRINTS" id="PR00237">
    <property type="entry name" value="GPCRRHODOPSN"/>
</dbReference>
<feature type="transmembrane region" description="Helical" evidence="12">
    <location>
        <begin position="402"/>
        <end position="425"/>
    </location>
</feature>
<keyword evidence="6 11" id="KW-0297">G-protein coupled receptor</keyword>
<feature type="transmembrane region" description="Helical" evidence="12">
    <location>
        <begin position="211"/>
        <end position="233"/>
    </location>
</feature>
<evidence type="ECO:0000256" key="10">
    <source>
        <dbReference type="ARBA" id="ARBA00023224"/>
    </source>
</evidence>
<evidence type="ECO:0000256" key="12">
    <source>
        <dbReference type="SAM" id="Phobius"/>
    </source>
</evidence>
<evidence type="ECO:0000256" key="1">
    <source>
        <dbReference type="ARBA" id="ARBA00004651"/>
    </source>
</evidence>
<keyword evidence="15" id="KW-1185">Reference proteome</keyword>